<evidence type="ECO:0000256" key="1">
    <source>
        <dbReference type="SAM" id="Coils"/>
    </source>
</evidence>
<feature type="coiled-coil region" evidence="1">
    <location>
        <begin position="102"/>
        <end position="181"/>
    </location>
</feature>
<name>A0A9D3PKQ7_MEGAT</name>
<proteinExistence type="predicted"/>
<dbReference type="AlphaFoldDB" id="A0A9D3PKQ7"/>
<gene>
    <name evidence="2" type="ORF">MATL_G00212530</name>
</gene>
<dbReference type="PANTHER" id="PTHR31504:SF1">
    <property type="entry name" value="ZW10 INTERACTOR"/>
    <property type="match status" value="1"/>
</dbReference>
<accession>A0A9D3PKQ7</accession>
<evidence type="ECO:0000313" key="2">
    <source>
        <dbReference type="EMBL" id="KAG7459604.1"/>
    </source>
</evidence>
<dbReference type="Proteomes" id="UP001046870">
    <property type="component" value="Chromosome 19"/>
</dbReference>
<protein>
    <submittedName>
        <fullName evidence="2">Uncharacterized protein</fullName>
    </submittedName>
</protein>
<evidence type="ECO:0000313" key="3">
    <source>
        <dbReference type="Proteomes" id="UP001046870"/>
    </source>
</evidence>
<sequence length="384" mass="43204">MATERAQLLLSCCDAARKDVFCGTEGQEAGEAELPGAVMVPYLKDTRRKLKVAQLQLCVMDYMLHLLESMESPDVLNPSILDTGEDGRARLKELKSEHIAGLQQAQEHITALLDRMEQVQLKRERLEQLLAALERKREEVKEKERMKMQNRRAERLNSVRLQELEESLQAGRSALRQSELAILELQAQKDACLAGLDSWALLQDGLQQSVEMRLQFEGCLLRLVGRQEVCVELLPRACRPDLGDLKPLSLSLTLSPDGLFTLQSQGATGVLDESLQGPLTQVSSALEEIIQRYLSEGEMLAEIQGLHQRFAIDWDPVQRMLIFLKTASVVCHLRVEDGYPNRGRASLLSVRKERDCPDISTLQPPQVNPSLTQWLVFLSTCPDL</sequence>
<dbReference type="EMBL" id="JAFDVH010000019">
    <property type="protein sequence ID" value="KAG7459604.1"/>
    <property type="molecule type" value="Genomic_DNA"/>
</dbReference>
<keyword evidence="1" id="KW-0175">Coiled coil</keyword>
<reference evidence="2" key="1">
    <citation type="submission" date="2021-01" db="EMBL/GenBank/DDBJ databases">
        <authorList>
            <person name="Zahm M."/>
            <person name="Roques C."/>
            <person name="Cabau C."/>
            <person name="Klopp C."/>
            <person name="Donnadieu C."/>
            <person name="Jouanno E."/>
            <person name="Lampietro C."/>
            <person name="Louis A."/>
            <person name="Herpin A."/>
            <person name="Echchiki A."/>
            <person name="Berthelot C."/>
            <person name="Parey E."/>
            <person name="Roest-Crollius H."/>
            <person name="Braasch I."/>
            <person name="Postlethwait J."/>
            <person name="Bobe J."/>
            <person name="Montfort J."/>
            <person name="Bouchez O."/>
            <person name="Begum T."/>
            <person name="Mejri S."/>
            <person name="Adams A."/>
            <person name="Chen W.-J."/>
            <person name="Guiguen Y."/>
        </authorList>
    </citation>
    <scope>NUCLEOTIDE SEQUENCE</scope>
    <source>
        <strain evidence="2">YG-15Mar2019-1</strain>
        <tissue evidence="2">Brain</tissue>
    </source>
</reference>
<dbReference type="PANTHER" id="PTHR31504">
    <property type="entry name" value="ZW10 INTERACTOR ZWINT"/>
    <property type="match status" value="1"/>
</dbReference>
<comment type="caution">
    <text evidence="2">The sequence shown here is derived from an EMBL/GenBank/DDBJ whole genome shotgun (WGS) entry which is preliminary data.</text>
</comment>
<keyword evidence="3" id="KW-1185">Reference proteome</keyword>
<organism evidence="2 3">
    <name type="scientific">Megalops atlanticus</name>
    <name type="common">Tarpon</name>
    <name type="synonym">Clupea gigantea</name>
    <dbReference type="NCBI Taxonomy" id="7932"/>
    <lineage>
        <taxon>Eukaryota</taxon>
        <taxon>Metazoa</taxon>
        <taxon>Chordata</taxon>
        <taxon>Craniata</taxon>
        <taxon>Vertebrata</taxon>
        <taxon>Euteleostomi</taxon>
        <taxon>Actinopterygii</taxon>
        <taxon>Neopterygii</taxon>
        <taxon>Teleostei</taxon>
        <taxon>Elopiformes</taxon>
        <taxon>Megalopidae</taxon>
        <taxon>Megalops</taxon>
    </lineage>
</organism>
<dbReference type="GO" id="GO:0000776">
    <property type="term" value="C:kinetochore"/>
    <property type="evidence" value="ECO:0007669"/>
    <property type="project" value="InterPro"/>
</dbReference>
<dbReference type="InterPro" id="IPR029092">
    <property type="entry name" value="Zwint-1"/>
</dbReference>
<dbReference type="OrthoDB" id="9893446at2759"/>